<organism evidence="3 4">
    <name type="scientific">Halococcus hamelinensis 100A6</name>
    <dbReference type="NCBI Taxonomy" id="1132509"/>
    <lineage>
        <taxon>Archaea</taxon>
        <taxon>Methanobacteriati</taxon>
        <taxon>Methanobacteriota</taxon>
        <taxon>Stenosarchaea group</taxon>
        <taxon>Halobacteria</taxon>
        <taxon>Halobacteriales</taxon>
        <taxon>Halococcaceae</taxon>
        <taxon>Halococcus</taxon>
    </lineage>
</organism>
<keyword evidence="1" id="KW-0812">Transmembrane</keyword>
<feature type="transmembrane region" description="Helical" evidence="1">
    <location>
        <begin position="96"/>
        <end position="120"/>
    </location>
</feature>
<dbReference type="Proteomes" id="UP000011566">
    <property type="component" value="Unassembled WGS sequence"/>
</dbReference>
<keyword evidence="1" id="KW-1133">Transmembrane helix</keyword>
<accession>M0M3R6</accession>
<dbReference type="InterPro" id="IPR036938">
    <property type="entry name" value="PAP2/HPO_sf"/>
</dbReference>
<sequence>MVPAVPPAMAYTLLVATGSILALVGCAAVFLPDHRPVAFAKELVRTDWKYLGVAWLVTAGVNEVAHQFHAPGTFTWVIYEVEGSLVANVQTIANPVLTVFFVAIYLIGLPTIVLFTYFKVKAHDEHESRRYALGYLTLVSLAVPFFIFVPVGIPSLYTPAEVRPLAFGVSPVITAGMFATDTMVKALPSLHTGLAALAVLYARKASRRYTVFATGLAATVVFSTFYLGIHWFVDAAFALVLVGVAYVISRRVDPERVLPVPDVFGLRPKVLSPDRETE</sequence>
<feature type="transmembrane region" description="Helical" evidence="1">
    <location>
        <begin position="209"/>
        <end position="225"/>
    </location>
</feature>
<dbReference type="GO" id="GO:0016020">
    <property type="term" value="C:membrane"/>
    <property type="evidence" value="ECO:0007669"/>
    <property type="project" value="UniProtKB-SubCell"/>
</dbReference>
<keyword evidence="1" id="KW-0472">Membrane</keyword>
<dbReference type="OrthoDB" id="329477at2157"/>
<comment type="caution">
    <text evidence="3">The sequence shown here is derived from an EMBL/GenBank/DDBJ whole genome shotgun (WGS) entry which is preliminary data.</text>
</comment>
<name>M0M3R6_9EURY</name>
<evidence type="ECO:0000313" key="4">
    <source>
        <dbReference type="Proteomes" id="UP000011566"/>
    </source>
</evidence>
<proteinExistence type="predicted"/>
<dbReference type="AlphaFoldDB" id="M0M3R6"/>
<keyword evidence="4" id="KW-1185">Reference proteome</keyword>
<dbReference type="eggNOG" id="arCOG03951">
    <property type="taxonomic scope" value="Archaea"/>
</dbReference>
<protein>
    <submittedName>
        <fullName evidence="3">Phosphoesterase PA-phosphatase-like protein</fullName>
    </submittedName>
</protein>
<dbReference type="PATRIC" id="fig|1132509.6.peg.1620"/>
<reference evidence="3 4" key="1">
    <citation type="journal article" date="2014" name="PLoS Genet.">
        <title>Phylogenetically driven sequencing of extremely halophilic archaea reveals strategies for static and dynamic osmo-response.</title>
        <authorList>
            <person name="Becker E.A."/>
            <person name="Seitzer P.M."/>
            <person name="Tritt A."/>
            <person name="Larsen D."/>
            <person name="Krusor M."/>
            <person name="Yao A.I."/>
            <person name="Wu D."/>
            <person name="Madern D."/>
            <person name="Eisen J.A."/>
            <person name="Darling A.E."/>
            <person name="Facciotti M.T."/>
        </authorList>
    </citation>
    <scope>NUCLEOTIDE SEQUENCE [LARGE SCALE GENOMIC DNA]</scope>
    <source>
        <strain evidence="3 4">100A6</strain>
    </source>
</reference>
<evidence type="ECO:0000313" key="3">
    <source>
        <dbReference type="EMBL" id="EMA39274.1"/>
    </source>
</evidence>
<dbReference type="EMBL" id="AOMB01000020">
    <property type="protein sequence ID" value="EMA39274.1"/>
    <property type="molecule type" value="Genomic_DNA"/>
</dbReference>
<feature type="domain" description="Inositolphosphotransferase Aur1/Ipt1" evidence="2">
    <location>
        <begin position="90"/>
        <end position="247"/>
    </location>
</feature>
<dbReference type="Pfam" id="PF14378">
    <property type="entry name" value="PAP2_3"/>
    <property type="match status" value="1"/>
</dbReference>
<dbReference type="InterPro" id="IPR026841">
    <property type="entry name" value="Aur1/Ipt1"/>
</dbReference>
<evidence type="ECO:0000256" key="1">
    <source>
        <dbReference type="SAM" id="Phobius"/>
    </source>
</evidence>
<evidence type="ECO:0000259" key="2">
    <source>
        <dbReference type="Pfam" id="PF14378"/>
    </source>
</evidence>
<dbReference type="RefSeq" id="WP_007692333.1">
    <property type="nucleotide sequence ID" value="NZ_AJRK01000094.1"/>
</dbReference>
<dbReference type="SUPFAM" id="SSF48317">
    <property type="entry name" value="Acid phosphatase/Vanadium-dependent haloperoxidase"/>
    <property type="match status" value="1"/>
</dbReference>
<gene>
    <name evidence="3" type="ORF">C447_07148</name>
</gene>
<feature type="transmembrane region" description="Helical" evidence="1">
    <location>
        <begin position="132"/>
        <end position="153"/>
    </location>
</feature>